<accession>A0A6G1EBC7</accession>
<sequence>MSFTLVAARSRLIFVHDDVSTSVFFCVFKVRGEDRDSSLQGTPVEDGEDEEKLIRNKGSEDERRQATPAAVEDGERHLAHMEGREDGEENGGYKCRGGGGGV</sequence>
<dbReference type="Proteomes" id="UP000479710">
    <property type="component" value="Unassembled WGS sequence"/>
</dbReference>
<organism evidence="3 4">
    <name type="scientific">Oryza meyeriana var. granulata</name>
    <dbReference type="NCBI Taxonomy" id="110450"/>
    <lineage>
        <taxon>Eukaryota</taxon>
        <taxon>Viridiplantae</taxon>
        <taxon>Streptophyta</taxon>
        <taxon>Embryophyta</taxon>
        <taxon>Tracheophyta</taxon>
        <taxon>Spermatophyta</taxon>
        <taxon>Magnoliopsida</taxon>
        <taxon>Liliopsida</taxon>
        <taxon>Poales</taxon>
        <taxon>Poaceae</taxon>
        <taxon>BOP clade</taxon>
        <taxon>Oryzoideae</taxon>
        <taxon>Oryzeae</taxon>
        <taxon>Oryzinae</taxon>
        <taxon>Oryza</taxon>
        <taxon>Oryza meyeriana</taxon>
    </lineage>
</organism>
<evidence type="ECO:0000313" key="3">
    <source>
        <dbReference type="EMBL" id="KAF0922415.1"/>
    </source>
</evidence>
<evidence type="ECO:0000256" key="1">
    <source>
        <dbReference type="SAM" id="MobiDB-lite"/>
    </source>
</evidence>
<reference evidence="3 4" key="1">
    <citation type="submission" date="2019-11" db="EMBL/GenBank/DDBJ databases">
        <title>Whole genome sequence of Oryza granulata.</title>
        <authorList>
            <person name="Li W."/>
        </authorList>
    </citation>
    <scope>NUCLEOTIDE SEQUENCE [LARGE SCALE GENOMIC DNA]</scope>
    <source>
        <strain evidence="4">cv. Menghai</strain>
        <tissue evidence="3">Leaf</tissue>
    </source>
</reference>
<name>A0A6G1EBC7_9ORYZ</name>
<gene>
    <name evidence="2" type="ORF">E2562_020632</name>
    <name evidence="3" type="ORF">E2562_034658</name>
</gene>
<dbReference type="EMBL" id="SPHZ02000005">
    <property type="protein sequence ID" value="KAF0917525.1"/>
    <property type="molecule type" value="Genomic_DNA"/>
</dbReference>
<feature type="region of interest" description="Disordered" evidence="1">
    <location>
        <begin position="34"/>
        <end position="102"/>
    </location>
</feature>
<dbReference type="AlphaFoldDB" id="A0A6G1EBC7"/>
<proteinExistence type="predicted"/>
<dbReference type="EMBL" id="SPHZ02000004">
    <property type="protein sequence ID" value="KAF0922415.1"/>
    <property type="molecule type" value="Genomic_DNA"/>
</dbReference>
<protein>
    <submittedName>
        <fullName evidence="3">Uncharacterized protein</fullName>
    </submittedName>
</protein>
<keyword evidence="4" id="KW-1185">Reference proteome</keyword>
<evidence type="ECO:0000313" key="2">
    <source>
        <dbReference type="EMBL" id="KAF0917525.1"/>
    </source>
</evidence>
<feature type="compositionally biased region" description="Basic and acidic residues" evidence="1">
    <location>
        <begin position="73"/>
        <end position="84"/>
    </location>
</feature>
<comment type="caution">
    <text evidence="3">The sequence shown here is derived from an EMBL/GenBank/DDBJ whole genome shotgun (WGS) entry which is preliminary data.</text>
</comment>
<feature type="compositionally biased region" description="Basic and acidic residues" evidence="1">
    <location>
        <begin position="52"/>
        <end position="65"/>
    </location>
</feature>
<evidence type="ECO:0000313" key="4">
    <source>
        <dbReference type="Proteomes" id="UP000479710"/>
    </source>
</evidence>